<evidence type="ECO:0000256" key="2">
    <source>
        <dbReference type="ARBA" id="ARBA00022525"/>
    </source>
</evidence>
<evidence type="ECO:0000313" key="4">
    <source>
        <dbReference type="EMBL" id="SEB04349.1"/>
    </source>
</evidence>
<dbReference type="EMBL" id="FNQM01000037">
    <property type="protein sequence ID" value="SEB04349.1"/>
    <property type="molecule type" value="Genomic_DNA"/>
</dbReference>
<dbReference type="GO" id="GO:0005576">
    <property type="term" value="C:extracellular region"/>
    <property type="evidence" value="ECO:0007669"/>
    <property type="project" value="UniProtKB-SubCell"/>
</dbReference>
<dbReference type="Pfam" id="PF00353">
    <property type="entry name" value="HemolysinCabind"/>
    <property type="match status" value="4"/>
</dbReference>
<feature type="region of interest" description="Disordered" evidence="3">
    <location>
        <begin position="248"/>
        <end position="274"/>
    </location>
</feature>
<comment type="subcellular location">
    <subcellularLocation>
        <location evidence="1">Secreted</location>
    </subcellularLocation>
</comment>
<dbReference type="PROSITE" id="PS00330">
    <property type="entry name" value="HEMOLYSIN_CALCIUM"/>
    <property type="match status" value="2"/>
</dbReference>
<accession>A0A1H4G442</accession>
<name>A0A1H4G442_9RHOB</name>
<dbReference type="PANTHER" id="PTHR38340">
    <property type="entry name" value="S-LAYER PROTEIN"/>
    <property type="match status" value="1"/>
</dbReference>
<feature type="region of interest" description="Disordered" evidence="3">
    <location>
        <begin position="148"/>
        <end position="189"/>
    </location>
</feature>
<dbReference type="PRINTS" id="PR00313">
    <property type="entry name" value="CABNDNGRPT"/>
</dbReference>
<dbReference type="InterPro" id="IPR001343">
    <property type="entry name" value="Hemolysn_Ca-bd"/>
</dbReference>
<organism evidence="4 5">
    <name type="scientific">Rubrimonas cliftonensis</name>
    <dbReference type="NCBI Taxonomy" id="89524"/>
    <lineage>
        <taxon>Bacteria</taxon>
        <taxon>Pseudomonadati</taxon>
        <taxon>Pseudomonadota</taxon>
        <taxon>Alphaproteobacteria</taxon>
        <taxon>Rhodobacterales</taxon>
        <taxon>Paracoccaceae</taxon>
        <taxon>Rubrimonas</taxon>
    </lineage>
</organism>
<gene>
    <name evidence="4" type="ORF">SAMN05444370_1371</name>
</gene>
<dbReference type="InterPro" id="IPR011049">
    <property type="entry name" value="Serralysin-like_metalloprot_C"/>
</dbReference>
<sequence>MNGFLFYDFLSPDPYESLTVDHIFGAAEDFDYDGALEIAYVHTINTYFLDDTRFSSRAALFSGARDDLALLDRLDGVEDGRVGYDAVVNTVVAENDGDRLLSVRGSFPESAFLIGGDGDDTLISVETFSASGKFASVLEGGGGRDRLIGAGGDDRLSGGDGDDTLKSGGGDDRVSGGAGDDVALSGDGDDAMFGQSGDDIFKAGRGDDNMDGGAGDDFLSGWRGADSISGGEGDDVIRGDFDAAMLRKGGWRRDSRRESSVIAGVDEQADTPDV</sequence>
<keyword evidence="5" id="KW-1185">Reference proteome</keyword>
<dbReference type="AlphaFoldDB" id="A0A1H4G442"/>
<keyword evidence="2" id="KW-0964">Secreted</keyword>
<dbReference type="InterPro" id="IPR018511">
    <property type="entry name" value="Hemolysin-typ_Ca-bd_CS"/>
</dbReference>
<feature type="compositionally biased region" description="Basic and acidic residues" evidence="3">
    <location>
        <begin position="148"/>
        <end position="174"/>
    </location>
</feature>
<dbReference type="Proteomes" id="UP000198703">
    <property type="component" value="Unassembled WGS sequence"/>
</dbReference>
<dbReference type="Gene3D" id="2.150.10.10">
    <property type="entry name" value="Serralysin-like metalloprotease, C-terminal"/>
    <property type="match status" value="2"/>
</dbReference>
<reference evidence="4 5" key="1">
    <citation type="submission" date="2016-10" db="EMBL/GenBank/DDBJ databases">
        <authorList>
            <person name="de Groot N.N."/>
        </authorList>
    </citation>
    <scope>NUCLEOTIDE SEQUENCE [LARGE SCALE GENOMIC DNA]</scope>
    <source>
        <strain evidence="4 5">DSM 15345</strain>
    </source>
</reference>
<dbReference type="PANTHER" id="PTHR38340:SF1">
    <property type="entry name" value="S-LAYER PROTEIN"/>
    <property type="match status" value="1"/>
</dbReference>
<dbReference type="SUPFAM" id="SSF51120">
    <property type="entry name" value="beta-Roll"/>
    <property type="match status" value="1"/>
</dbReference>
<evidence type="ECO:0000256" key="1">
    <source>
        <dbReference type="ARBA" id="ARBA00004613"/>
    </source>
</evidence>
<evidence type="ECO:0000313" key="5">
    <source>
        <dbReference type="Proteomes" id="UP000198703"/>
    </source>
</evidence>
<feature type="non-terminal residue" evidence="4">
    <location>
        <position position="274"/>
    </location>
</feature>
<evidence type="ECO:0000256" key="3">
    <source>
        <dbReference type="SAM" id="MobiDB-lite"/>
    </source>
</evidence>
<protein>
    <submittedName>
        <fullName evidence="4">Hemolysin-type calcium-binding repeat-containing protein</fullName>
    </submittedName>
</protein>
<dbReference type="GO" id="GO:0005509">
    <property type="term" value="F:calcium ion binding"/>
    <property type="evidence" value="ECO:0007669"/>
    <property type="project" value="InterPro"/>
</dbReference>
<proteinExistence type="predicted"/>
<dbReference type="STRING" id="89524.SAMN05444370_1371"/>
<dbReference type="InterPro" id="IPR050557">
    <property type="entry name" value="RTX_toxin/Mannuronan_C5-epim"/>
</dbReference>